<feature type="transmembrane region" description="Helical" evidence="6">
    <location>
        <begin position="176"/>
        <end position="194"/>
    </location>
</feature>
<evidence type="ECO:0000256" key="4">
    <source>
        <dbReference type="ARBA" id="ARBA00022989"/>
    </source>
</evidence>
<keyword evidence="2" id="KW-1003">Cell membrane</keyword>
<evidence type="ECO:0000256" key="6">
    <source>
        <dbReference type="SAM" id="Phobius"/>
    </source>
</evidence>
<evidence type="ECO:0000256" key="3">
    <source>
        <dbReference type="ARBA" id="ARBA00022692"/>
    </source>
</evidence>
<dbReference type="RefSeq" id="WP_146820928.1">
    <property type="nucleotide sequence ID" value="NZ_CP029077.1"/>
</dbReference>
<evidence type="ECO:0000313" key="8">
    <source>
        <dbReference type="Proteomes" id="UP000321934"/>
    </source>
</evidence>
<feature type="transmembrane region" description="Helical" evidence="6">
    <location>
        <begin position="105"/>
        <end position="122"/>
    </location>
</feature>
<dbReference type="GO" id="GO:0005886">
    <property type="term" value="C:plasma membrane"/>
    <property type="evidence" value="ECO:0007669"/>
    <property type="project" value="UniProtKB-SubCell"/>
</dbReference>
<keyword evidence="3 6" id="KW-0812">Transmembrane</keyword>
<proteinExistence type="predicted"/>
<organism evidence="7 8">
    <name type="scientific">Candidatus Deianiraea vastatrix</name>
    <dbReference type="NCBI Taxonomy" id="2163644"/>
    <lineage>
        <taxon>Bacteria</taxon>
        <taxon>Pseudomonadati</taxon>
        <taxon>Pseudomonadota</taxon>
        <taxon>Alphaproteobacteria</taxon>
        <taxon>Rickettsiales</taxon>
        <taxon>Candidatus Deianiraeaceae</taxon>
        <taxon>Candidatus Deianiraea</taxon>
    </lineage>
</organism>
<sequence>MKALLYGFIMHIAQIVAIGPQNIFVLTNSYRHKIVIPVVCILLDCIMIFCMTFGVMSAFAKNIYVLQCIRVCGVIFLLKYGISAFHRAIYKSESLDAVQKPIEKYIILNTIFISIFNPGVWIDTVTISTISLEYDGVSRWLFYLGNVASSIVWFAAIGFLGYIFGKFLQSAKVWRYINFGTGIVMVFMAIKLIFN</sequence>
<reference evidence="7 8" key="1">
    <citation type="journal article" date="2019" name="ISME J.">
        <title>Deianiraea, an extracellular bacterium associated with the ciliate Paramecium, suggests an alternative scenario for the evolution of Rickettsiales.</title>
        <authorList>
            <person name="Castelli M."/>
            <person name="Sabaneyeva E."/>
            <person name="Lanzoni O."/>
            <person name="Lebedeva N."/>
            <person name="Floriano A.M."/>
            <person name="Gaiarsa S."/>
            <person name="Benken K."/>
            <person name="Modeo L."/>
            <person name="Bandi C."/>
            <person name="Potekhin A."/>
            <person name="Sassera D."/>
            <person name="Petroni G."/>
        </authorList>
    </citation>
    <scope>NUCLEOTIDE SEQUENCE [LARGE SCALE GENOMIC DNA]</scope>
    <source>
        <strain evidence="7">CyL4-1</strain>
    </source>
</reference>
<dbReference type="Proteomes" id="UP000321934">
    <property type="component" value="Chromosome"/>
</dbReference>
<dbReference type="GO" id="GO:0015171">
    <property type="term" value="F:amino acid transmembrane transporter activity"/>
    <property type="evidence" value="ECO:0007669"/>
    <property type="project" value="TreeGrafter"/>
</dbReference>
<protein>
    <submittedName>
        <fullName evidence="7">Amino acid transporter</fullName>
    </submittedName>
</protein>
<evidence type="ECO:0000256" key="2">
    <source>
        <dbReference type="ARBA" id="ARBA00022475"/>
    </source>
</evidence>
<evidence type="ECO:0000256" key="1">
    <source>
        <dbReference type="ARBA" id="ARBA00004651"/>
    </source>
</evidence>
<gene>
    <name evidence="7" type="ORF">Deia_00877</name>
</gene>
<dbReference type="Pfam" id="PF01810">
    <property type="entry name" value="LysE"/>
    <property type="match status" value="1"/>
</dbReference>
<feature type="transmembrane region" description="Helical" evidence="6">
    <location>
        <begin position="34"/>
        <end position="58"/>
    </location>
</feature>
<dbReference type="AlphaFoldDB" id="A0A5B8XHZ8"/>
<evidence type="ECO:0000313" key="7">
    <source>
        <dbReference type="EMBL" id="QED23664.1"/>
    </source>
</evidence>
<feature type="transmembrane region" description="Helical" evidence="6">
    <location>
        <begin position="142"/>
        <end position="164"/>
    </location>
</feature>
<keyword evidence="4 6" id="KW-1133">Transmembrane helix</keyword>
<keyword evidence="5 6" id="KW-0472">Membrane</keyword>
<keyword evidence="8" id="KW-1185">Reference proteome</keyword>
<dbReference type="EMBL" id="CP029077">
    <property type="protein sequence ID" value="QED23664.1"/>
    <property type="molecule type" value="Genomic_DNA"/>
</dbReference>
<comment type="subcellular location">
    <subcellularLocation>
        <location evidence="1">Cell membrane</location>
        <topology evidence="1">Multi-pass membrane protein</topology>
    </subcellularLocation>
</comment>
<accession>A0A5B8XHZ8</accession>
<dbReference type="InterPro" id="IPR001123">
    <property type="entry name" value="LeuE-type"/>
</dbReference>
<dbReference type="OrthoDB" id="5638726at2"/>
<dbReference type="PANTHER" id="PTHR30086">
    <property type="entry name" value="ARGININE EXPORTER PROTEIN ARGO"/>
    <property type="match status" value="1"/>
</dbReference>
<feature type="transmembrane region" description="Helical" evidence="6">
    <location>
        <begin position="6"/>
        <end position="27"/>
    </location>
</feature>
<evidence type="ECO:0000256" key="5">
    <source>
        <dbReference type="ARBA" id="ARBA00023136"/>
    </source>
</evidence>
<dbReference type="PANTHER" id="PTHR30086:SF20">
    <property type="entry name" value="ARGININE EXPORTER PROTEIN ARGO-RELATED"/>
    <property type="match status" value="1"/>
</dbReference>
<name>A0A5B8XHZ8_9RICK</name>
<feature type="transmembrane region" description="Helical" evidence="6">
    <location>
        <begin position="64"/>
        <end position="85"/>
    </location>
</feature>